<evidence type="ECO:0000256" key="3">
    <source>
        <dbReference type="ARBA" id="ARBA00022643"/>
    </source>
</evidence>
<dbReference type="InterPro" id="IPR008254">
    <property type="entry name" value="Flavodoxin/NO_synth"/>
</dbReference>
<dbReference type="GO" id="GO:0003955">
    <property type="term" value="F:NAD(P)H dehydrogenase (quinone) activity"/>
    <property type="evidence" value="ECO:0007669"/>
    <property type="project" value="TreeGrafter"/>
</dbReference>
<dbReference type="Gene3D" id="3.40.50.360">
    <property type="match status" value="1"/>
</dbReference>
<name>A0A0K1ZN46_RALSL</name>
<dbReference type="PATRIC" id="fig|305.108.peg.4659"/>
<reference evidence="12" key="2">
    <citation type="submission" date="2021-10" db="EMBL/GenBank/DDBJ databases">
        <title>Complete genome sequences of five Ralstonia solancearum strains isolated from sunflower.</title>
        <authorList>
            <person name="She X."/>
            <person name="He Z."/>
        </authorList>
    </citation>
    <scope>NUCLEOTIDE SEQUENCE</scope>
    <source>
        <strain evidence="12">RS638</strain>
    </source>
</reference>
<protein>
    <recommendedName>
        <fullName evidence="4">Flavoprotein WrbA</fullName>
    </recommendedName>
</protein>
<dbReference type="PROSITE" id="PS00201">
    <property type="entry name" value="FLAVODOXIN"/>
    <property type="match status" value="1"/>
</dbReference>
<proteinExistence type="predicted"/>
<dbReference type="EMBL" id="LN899827">
    <property type="protein sequence ID" value="CUV46571.1"/>
    <property type="molecule type" value="Genomic_DNA"/>
</dbReference>
<evidence type="ECO:0000313" key="8">
    <source>
        <dbReference type="EMBL" id="CUV34015.1"/>
    </source>
</evidence>
<dbReference type="EMBL" id="LN899824">
    <property type="protein sequence ID" value="CUV28378.1"/>
    <property type="molecule type" value="Genomic_DNA"/>
</dbReference>
<sequence length="190" mass="20352">MSVSIIYDSGYGHTKKQAEAIAEGVRQTPGAEAVLIALANDEIDWEALAGSDAIIFGSPTYNGSVSARFKKFMEDSTRKAWMPQLWRNKIAAGFTNSGAMHGDKLHSLVTMALFAAQHGMIWVGLDLFPGKTANDMNRVGGWLGAMAQSNDESPELSPIASDLSTARHLGRRVAEITRQFSAAAVVPEGA</sequence>
<dbReference type="EMBL" id="LN899826">
    <property type="protein sequence ID" value="CUV42168.1"/>
    <property type="molecule type" value="Genomic_DNA"/>
</dbReference>
<dbReference type="PROSITE" id="PS50902">
    <property type="entry name" value="FLAVODOXIN_LIKE"/>
    <property type="match status" value="1"/>
</dbReference>
<gene>
    <name evidence="12" type="ORF">LH706_14885</name>
    <name evidence="6" type="ORF">RUN1744_v1_510008</name>
    <name evidence="7" type="ORF">RUN1985_v1_210004</name>
    <name evidence="11" type="ORF">RUN215_v1_410056</name>
    <name evidence="8" type="ORF">TD1301_v1_700009</name>
    <name evidence="9" type="ORF">TF3108_v1_1090016</name>
    <name evidence="10" type="ORF">TO10_v1_620015</name>
</gene>
<evidence type="ECO:0000256" key="1">
    <source>
        <dbReference type="ARBA" id="ARBA00001917"/>
    </source>
</evidence>
<dbReference type="EMBL" id="LN899825">
    <property type="protein sequence ID" value="CUV34015.1"/>
    <property type="molecule type" value="Genomic_DNA"/>
</dbReference>
<dbReference type="EMBL" id="CP085043">
    <property type="protein sequence ID" value="UZF14290.1"/>
    <property type="molecule type" value="Genomic_DNA"/>
</dbReference>
<evidence type="ECO:0000256" key="2">
    <source>
        <dbReference type="ARBA" id="ARBA00022630"/>
    </source>
</evidence>
<feature type="domain" description="Flavodoxin-like" evidence="5">
    <location>
        <begin position="3"/>
        <end position="147"/>
    </location>
</feature>
<dbReference type="SUPFAM" id="SSF52218">
    <property type="entry name" value="Flavoproteins"/>
    <property type="match status" value="1"/>
</dbReference>
<dbReference type="GO" id="GO:0016020">
    <property type="term" value="C:membrane"/>
    <property type="evidence" value="ECO:0007669"/>
    <property type="project" value="TreeGrafter"/>
</dbReference>
<accession>A0A0K1ZN46</accession>
<evidence type="ECO:0000259" key="5">
    <source>
        <dbReference type="PROSITE" id="PS50902"/>
    </source>
</evidence>
<evidence type="ECO:0000313" key="7">
    <source>
        <dbReference type="EMBL" id="CUV28378.1"/>
    </source>
</evidence>
<evidence type="ECO:0000313" key="9">
    <source>
        <dbReference type="EMBL" id="CUV42168.1"/>
    </source>
</evidence>
<dbReference type="Pfam" id="PF03358">
    <property type="entry name" value="FMN_red"/>
    <property type="match status" value="1"/>
</dbReference>
<dbReference type="PANTHER" id="PTHR30546">
    <property type="entry name" value="FLAVODOXIN-RELATED PROTEIN WRBA-RELATED"/>
    <property type="match status" value="1"/>
</dbReference>
<organism evidence="10">
    <name type="scientific">Ralstonia solanacearum</name>
    <name type="common">Pseudomonas solanacearum</name>
    <dbReference type="NCBI Taxonomy" id="305"/>
    <lineage>
        <taxon>Bacteria</taxon>
        <taxon>Pseudomonadati</taxon>
        <taxon>Pseudomonadota</taxon>
        <taxon>Betaproteobacteria</taxon>
        <taxon>Burkholderiales</taxon>
        <taxon>Burkholderiaceae</taxon>
        <taxon>Ralstonia</taxon>
        <taxon>Ralstonia solanacearum species complex</taxon>
    </lineage>
</organism>
<evidence type="ECO:0000256" key="4">
    <source>
        <dbReference type="ARBA" id="ARBA00029652"/>
    </source>
</evidence>
<dbReference type="InterPro" id="IPR001226">
    <property type="entry name" value="Flavodoxin_CS"/>
</dbReference>
<keyword evidence="3" id="KW-0288">FMN</keyword>
<evidence type="ECO:0000313" key="6">
    <source>
        <dbReference type="EMBL" id="CUV23887.1"/>
    </source>
</evidence>
<dbReference type="PANTHER" id="PTHR30546:SF23">
    <property type="entry name" value="FLAVOPROTEIN-LIKE PROTEIN YCP4-RELATED"/>
    <property type="match status" value="1"/>
</dbReference>
<evidence type="ECO:0000313" key="10">
    <source>
        <dbReference type="EMBL" id="CUV46571.1"/>
    </source>
</evidence>
<keyword evidence="2" id="KW-0285">Flavoprotein</keyword>
<comment type="cofactor">
    <cofactor evidence="1">
        <name>FMN</name>
        <dbReference type="ChEBI" id="CHEBI:58210"/>
    </cofactor>
</comment>
<dbReference type="InterPro" id="IPR029039">
    <property type="entry name" value="Flavoprotein-like_sf"/>
</dbReference>
<evidence type="ECO:0000313" key="12">
    <source>
        <dbReference type="EMBL" id="UZF14290.1"/>
    </source>
</evidence>
<dbReference type="GO" id="GO:0009055">
    <property type="term" value="F:electron transfer activity"/>
    <property type="evidence" value="ECO:0007669"/>
    <property type="project" value="InterPro"/>
</dbReference>
<dbReference type="EMBL" id="LN899820">
    <property type="protein sequence ID" value="CUV54920.1"/>
    <property type="molecule type" value="Genomic_DNA"/>
</dbReference>
<dbReference type="InterPro" id="IPR005025">
    <property type="entry name" value="FMN_Rdtase-like_dom"/>
</dbReference>
<dbReference type="EMBL" id="LN899823">
    <property type="protein sequence ID" value="CUV23887.1"/>
    <property type="molecule type" value="Genomic_DNA"/>
</dbReference>
<reference evidence="10" key="1">
    <citation type="submission" date="2015-10" db="EMBL/GenBank/DDBJ databases">
        <authorList>
            <person name="Gilbert D.G."/>
        </authorList>
    </citation>
    <scope>NUCLEOTIDE SEQUENCE</scope>
    <source>
        <strain evidence="10">Phyl III-seqv23</strain>
    </source>
</reference>
<dbReference type="AlphaFoldDB" id="A0A0K1ZN46"/>
<evidence type="ECO:0000313" key="11">
    <source>
        <dbReference type="EMBL" id="CUV54920.1"/>
    </source>
</evidence>
<dbReference type="GO" id="GO:0010181">
    <property type="term" value="F:FMN binding"/>
    <property type="evidence" value="ECO:0007669"/>
    <property type="project" value="InterPro"/>
</dbReference>